<sequence length="115" mass="12694">MLKNKCSQPLSPLLSYSIFSTLLLQKSLLSPLLRTITPSHSYIAHSLLVFVVAALVIANSKSGCCEAYGSYVCALVDESIASNVYAAIKQGMLKQRKDVPFYIIKKYCDVVFEII</sequence>
<dbReference type="Proteomes" id="UP000001471">
    <property type="component" value="Unassembled WGS sequence"/>
</dbReference>
<dbReference type="EMBL" id="DS231615">
    <property type="protein sequence ID" value="EDU41738.1"/>
    <property type="molecule type" value="Genomic_DNA"/>
</dbReference>
<evidence type="ECO:0000313" key="2">
    <source>
        <dbReference type="Proteomes" id="UP000001471"/>
    </source>
</evidence>
<dbReference type="InParanoid" id="B2VVI5"/>
<name>B2VVI5_PYRTR</name>
<evidence type="ECO:0000313" key="1">
    <source>
        <dbReference type="EMBL" id="EDU41738.1"/>
    </source>
</evidence>
<dbReference type="AlphaFoldDB" id="B2VVI5"/>
<accession>B2VVI5</accession>
<gene>
    <name evidence="1" type="ORF">PTRG_02300</name>
</gene>
<dbReference type="HOGENOM" id="CLU_2110194_0_0_1"/>
<reference evidence="2" key="1">
    <citation type="journal article" date="2013" name="G3 (Bethesda)">
        <title>Comparative genomics of a plant-pathogenic fungus, Pyrenophora tritici-repentis, reveals transduplication and the impact of repeat elements on pathogenicity and population divergence.</title>
        <authorList>
            <person name="Manning V.A."/>
            <person name="Pandelova I."/>
            <person name="Dhillon B."/>
            <person name="Wilhelm L.J."/>
            <person name="Goodwin S.B."/>
            <person name="Berlin A.M."/>
            <person name="Figueroa M."/>
            <person name="Freitag M."/>
            <person name="Hane J.K."/>
            <person name="Henrissat B."/>
            <person name="Holman W.H."/>
            <person name="Kodira C.D."/>
            <person name="Martin J."/>
            <person name="Oliver R.P."/>
            <person name="Robbertse B."/>
            <person name="Schackwitz W."/>
            <person name="Schwartz D.C."/>
            <person name="Spatafora J.W."/>
            <person name="Turgeon B.G."/>
            <person name="Yandava C."/>
            <person name="Young S."/>
            <person name="Zhou S."/>
            <person name="Zeng Q."/>
            <person name="Grigoriev I.V."/>
            <person name="Ma L.-J."/>
            <person name="Ciuffetti L.M."/>
        </authorList>
    </citation>
    <scope>NUCLEOTIDE SEQUENCE [LARGE SCALE GENOMIC DNA]</scope>
    <source>
        <strain evidence="2">Pt-1C-BFP</strain>
    </source>
</reference>
<proteinExistence type="predicted"/>
<protein>
    <submittedName>
        <fullName evidence="1">Uncharacterized protein</fullName>
    </submittedName>
</protein>
<organism evidence="1 2">
    <name type="scientific">Pyrenophora tritici-repentis (strain Pt-1C-BFP)</name>
    <name type="common">Wheat tan spot fungus</name>
    <name type="synonym">Drechslera tritici-repentis</name>
    <dbReference type="NCBI Taxonomy" id="426418"/>
    <lineage>
        <taxon>Eukaryota</taxon>
        <taxon>Fungi</taxon>
        <taxon>Dikarya</taxon>
        <taxon>Ascomycota</taxon>
        <taxon>Pezizomycotina</taxon>
        <taxon>Dothideomycetes</taxon>
        <taxon>Pleosporomycetidae</taxon>
        <taxon>Pleosporales</taxon>
        <taxon>Pleosporineae</taxon>
        <taxon>Pleosporaceae</taxon>
        <taxon>Pyrenophora</taxon>
    </lineage>
</organism>